<dbReference type="AlphaFoldDB" id="A0A0J6IH31"/>
<comment type="caution">
    <text evidence="2">The sequence shown here is derived from an EMBL/GenBank/DDBJ whole genome shotgun (WGS) entry which is preliminary data.</text>
</comment>
<dbReference type="Proteomes" id="UP000489190">
    <property type="component" value="Unassembled WGS sequence"/>
</dbReference>
<evidence type="ECO:0000313" key="3">
    <source>
        <dbReference type="Proteomes" id="UP000441404"/>
    </source>
</evidence>
<proteinExistence type="predicted"/>
<dbReference type="RefSeq" id="WP_023102368.1">
    <property type="nucleotide sequence ID" value="NZ_CAUQEU010000016.1"/>
</dbReference>
<dbReference type="EMBL" id="WIWJ01000013">
    <property type="protein sequence ID" value="MQT46885.1"/>
    <property type="molecule type" value="Genomic_DNA"/>
</dbReference>
<protein>
    <submittedName>
        <fullName evidence="2">DUF4089 domain-containing protein</fullName>
    </submittedName>
</protein>
<sequence length="68" mass="7560">MSPEKNYVTAMSVLLDLNLSEEQLERVAEHFARTKQLAGLLGAVPMTPWDEPAELYQPCPFPSEANPS</sequence>
<dbReference type="Proteomes" id="UP000441404">
    <property type="component" value="Unassembled WGS sequence"/>
</dbReference>
<gene>
    <name evidence="2" type="ORF">GHO39_00080</name>
    <name evidence="1" type="ORF">GHO40_09110</name>
</gene>
<accession>A0A0J6IH31</accession>
<evidence type="ECO:0000313" key="4">
    <source>
        <dbReference type="Proteomes" id="UP000489190"/>
    </source>
</evidence>
<dbReference type="STRING" id="1608996.TU84_02120"/>
<dbReference type="Pfam" id="PF13318">
    <property type="entry name" value="AtzG-like"/>
    <property type="match status" value="1"/>
</dbReference>
<dbReference type="EMBL" id="WIWI01000001">
    <property type="protein sequence ID" value="MQT87568.1"/>
    <property type="molecule type" value="Genomic_DNA"/>
</dbReference>
<reference evidence="3 4" key="1">
    <citation type="submission" date="2019-10" db="EMBL/GenBank/DDBJ databases">
        <title>Evaluation of single-gene subtyping targets for Pseudomonas.</title>
        <authorList>
            <person name="Reichler S.J."/>
            <person name="Orsi R.H."/>
            <person name="Wiedmann M."/>
            <person name="Martin N.H."/>
            <person name="Murphy S.I."/>
        </authorList>
    </citation>
    <scope>NUCLEOTIDE SEQUENCE [LARGE SCALE GENOMIC DNA]</scope>
    <source>
        <strain evidence="2 4">FSL R10-3254</strain>
        <strain evidence="1 3">FSL R10-3257</strain>
    </source>
</reference>
<evidence type="ECO:0000313" key="1">
    <source>
        <dbReference type="EMBL" id="MQT46885.1"/>
    </source>
</evidence>
<dbReference type="InterPro" id="IPR025148">
    <property type="entry name" value="AtzG-like"/>
</dbReference>
<name>A0A0J6IH31_9PSED</name>
<organism evidence="2 4">
    <name type="scientific">Pseudomonas helleri</name>
    <dbReference type="NCBI Taxonomy" id="1608996"/>
    <lineage>
        <taxon>Bacteria</taxon>
        <taxon>Pseudomonadati</taxon>
        <taxon>Pseudomonadota</taxon>
        <taxon>Gammaproteobacteria</taxon>
        <taxon>Pseudomonadales</taxon>
        <taxon>Pseudomonadaceae</taxon>
        <taxon>Pseudomonas</taxon>
    </lineage>
</organism>
<evidence type="ECO:0000313" key="2">
    <source>
        <dbReference type="EMBL" id="MQT87568.1"/>
    </source>
</evidence>